<evidence type="ECO:0000313" key="2">
    <source>
        <dbReference type="EMBL" id="MBW63296.1"/>
    </source>
</evidence>
<organism evidence="2">
    <name type="scientific">Anopheles marajoara</name>
    <dbReference type="NCBI Taxonomy" id="58244"/>
    <lineage>
        <taxon>Eukaryota</taxon>
        <taxon>Metazoa</taxon>
        <taxon>Ecdysozoa</taxon>
        <taxon>Arthropoda</taxon>
        <taxon>Hexapoda</taxon>
        <taxon>Insecta</taxon>
        <taxon>Pterygota</taxon>
        <taxon>Neoptera</taxon>
        <taxon>Endopterygota</taxon>
        <taxon>Diptera</taxon>
        <taxon>Nematocera</taxon>
        <taxon>Culicoidea</taxon>
        <taxon>Culicidae</taxon>
        <taxon>Anophelinae</taxon>
        <taxon>Anopheles</taxon>
    </lineage>
</organism>
<accession>A0A2M4CD72</accession>
<proteinExistence type="predicted"/>
<reference evidence="2" key="1">
    <citation type="submission" date="2018-01" db="EMBL/GenBank/DDBJ databases">
        <title>An insight into the sialome of Amazonian anophelines.</title>
        <authorList>
            <person name="Ribeiro J.M."/>
            <person name="Scarpassa V."/>
            <person name="Calvo E."/>
        </authorList>
    </citation>
    <scope>NUCLEOTIDE SEQUENCE</scope>
    <source>
        <tissue evidence="2">Salivary glands</tissue>
    </source>
</reference>
<dbReference type="AlphaFoldDB" id="A0A2M4CD72"/>
<keyword evidence="1" id="KW-0732">Signal</keyword>
<feature type="chain" id="PRO_5014876061" evidence="1">
    <location>
        <begin position="21"/>
        <end position="73"/>
    </location>
</feature>
<name>A0A2M4CD72_9DIPT</name>
<feature type="signal peptide" evidence="1">
    <location>
        <begin position="1"/>
        <end position="20"/>
    </location>
</feature>
<sequence length="73" mass="8674">MLLLLMMLLLLLLLMSFVSDRTPAGFRQLPRSGMRQMLARIVGARHYQRLGGLVVWRARRWRLFHFYTAYGFC</sequence>
<protein>
    <submittedName>
        <fullName evidence="2">Putative secreted protein</fullName>
    </submittedName>
</protein>
<evidence type="ECO:0000256" key="1">
    <source>
        <dbReference type="SAM" id="SignalP"/>
    </source>
</evidence>
<dbReference type="EMBL" id="GGFJ01014155">
    <property type="protein sequence ID" value="MBW63296.1"/>
    <property type="molecule type" value="Transcribed_RNA"/>
</dbReference>